<protein>
    <submittedName>
        <fullName evidence="2">Phage replication protein</fullName>
    </submittedName>
</protein>
<evidence type="ECO:0000256" key="1">
    <source>
        <dbReference type="SAM" id="MobiDB-lite"/>
    </source>
</evidence>
<reference evidence="2" key="2">
    <citation type="submission" date="2020-02" db="EMBL/GenBank/DDBJ databases">
        <authorList>
            <consortium name="NCBI Pathogen Detection Project"/>
        </authorList>
    </citation>
    <scope>NUCLEOTIDE SEQUENCE</scope>
    <source>
        <strain evidence="2">MA.RM_463</strain>
    </source>
</reference>
<evidence type="ECO:0000313" key="2">
    <source>
        <dbReference type="EMBL" id="HAF2748004.1"/>
    </source>
</evidence>
<proteinExistence type="predicted"/>
<dbReference type="AlphaFoldDB" id="A0A744NNF4"/>
<feature type="region of interest" description="Disordered" evidence="1">
    <location>
        <begin position="1"/>
        <end position="21"/>
    </location>
</feature>
<dbReference type="EMBL" id="DAAULU010000064">
    <property type="protein sequence ID" value="HAF2748004.1"/>
    <property type="molecule type" value="Genomic_DNA"/>
</dbReference>
<comment type="caution">
    <text evidence="2">The sequence shown here is derived from an EMBL/GenBank/DDBJ whole genome shotgun (WGS) entry which is preliminary data.</text>
</comment>
<reference evidence="2" key="1">
    <citation type="journal article" date="2018" name="Genome Biol.">
        <title>SKESA: strategic k-mer extension for scrupulous assemblies.</title>
        <authorList>
            <person name="Souvorov A."/>
            <person name="Agarwala R."/>
            <person name="Lipman D.J."/>
        </authorList>
    </citation>
    <scope>NUCLEOTIDE SEQUENCE</scope>
    <source>
        <strain evidence="2">MA.RM_463</strain>
    </source>
</reference>
<accession>A0A744NNF4</accession>
<name>A0A744NNF4_SALER</name>
<gene>
    <name evidence="2" type="ORF">G8M10_005377</name>
</gene>
<organism evidence="2">
    <name type="scientific">Salmonella enterica</name>
    <name type="common">Salmonella choleraesuis</name>
    <dbReference type="NCBI Taxonomy" id="28901"/>
    <lineage>
        <taxon>Bacteria</taxon>
        <taxon>Pseudomonadati</taxon>
        <taxon>Pseudomonadota</taxon>
        <taxon>Gammaproteobacteria</taxon>
        <taxon>Enterobacterales</taxon>
        <taxon>Enterobacteriaceae</taxon>
        <taxon>Salmonella</taxon>
    </lineage>
</organism>
<feature type="non-terminal residue" evidence="2">
    <location>
        <position position="1"/>
    </location>
</feature>
<sequence>PVRRALAAPSRDRGPTPAEMLMAKYKQRKDAGLI</sequence>